<sequence>MWQTSGCHPPIPFYKCSKKSPPFEAGYLFLGSLLSSEVPSN</sequence>
<protein>
    <submittedName>
        <fullName evidence="2">Uncharacterized protein</fullName>
    </submittedName>
</protein>
<evidence type="ECO:0000313" key="2">
    <source>
        <dbReference type="EMBL" id="GKV53777.1"/>
    </source>
</evidence>
<dbReference type="Proteomes" id="UP001054252">
    <property type="component" value="Unassembled WGS sequence"/>
</dbReference>
<dbReference type="EMBL" id="BPVZ01000084">
    <property type="protein sequence ID" value="GKV29758.1"/>
    <property type="molecule type" value="Genomic_DNA"/>
</dbReference>
<dbReference type="EMBL" id="BPVZ01001883">
    <property type="protein sequence ID" value="GKV53777.1"/>
    <property type="molecule type" value="Genomic_DNA"/>
</dbReference>
<evidence type="ECO:0000313" key="3">
    <source>
        <dbReference type="Proteomes" id="UP001054252"/>
    </source>
</evidence>
<dbReference type="AlphaFoldDB" id="A0AAV5MZI3"/>
<proteinExistence type="predicted"/>
<organism evidence="2 3">
    <name type="scientific">Rubroshorea leprosula</name>
    <dbReference type="NCBI Taxonomy" id="152421"/>
    <lineage>
        <taxon>Eukaryota</taxon>
        <taxon>Viridiplantae</taxon>
        <taxon>Streptophyta</taxon>
        <taxon>Embryophyta</taxon>
        <taxon>Tracheophyta</taxon>
        <taxon>Spermatophyta</taxon>
        <taxon>Magnoliopsida</taxon>
        <taxon>eudicotyledons</taxon>
        <taxon>Gunneridae</taxon>
        <taxon>Pentapetalae</taxon>
        <taxon>rosids</taxon>
        <taxon>malvids</taxon>
        <taxon>Malvales</taxon>
        <taxon>Dipterocarpaceae</taxon>
        <taxon>Rubroshorea</taxon>
    </lineage>
</organism>
<gene>
    <name evidence="1" type="ORF">SLEP1_g38657</name>
    <name evidence="2" type="ORF">SLEP1_g60291</name>
</gene>
<evidence type="ECO:0000313" key="1">
    <source>
        <dbReference type="EMBL" id="GKV29758.1"/>
    </source>
</evidence>
<reference evidence="2 3" key="1">
    <citation type="journal article" date="2021" name="Commun. Biol.">
        <title>The genome of Shorea leprosula (Dipterocarpaceae) highlights the ecological relevance of drought in aseasonal tropical rainforests.</title>
        <authorList>
            <person name="Ng K.K.S."/>
            <person name="Kobayashi M.J."/>
            <person name="Fawcett J.A."/>
            <person name="Hatakeyama M."/>
            <person name="Paape T."/>
            <person name="Ng C.H."/>
            <person name="Ang C.C."/>
            <person name="Tnah L.H."/>
            <person name="Lee C.T."/>
            <person name="Nishiyama T."/>
            <person name="Sese J."/>
            <person name="O'Brien M.J."/>
            <person name="Copetti D."/>
            <person name="Mohd Noor M.I."/>
            <person name="Ong R.C."/>
            <person name="Putra M."/>
            <person name="Sireger I.Z."/>
            <person name="Indrioko S."/>
            <person name="Kosugi Y."/>
            <person name="Izuno A."/>
            <person name="Isagi Y."/>
            <person name="Lee S.L."/>
            <person name="Shimizu K.K."/>
        </authorList>
    </citation>
    <scope>NUCLEOTIDE SEQUENCE [LARGE SCALE GENOMIC DNA]</scope>
    <source>
        <strain evidence="2">214</strain>
    </source>
</reference>
<accession>A0AAV5MZI3</accession>
<name>A0AAV5MZI3_9ROSI</name>
<keyword evidence="3" id="KW-1185">Reference proteome</keyword>
<comment type="caution">
    <text evidence="2">The sequence shown here is derived from an EMBL/GenBank/DDBJ whole genome shotgun (WGS) entry which is preliminary data.</text>
</comment>